<proteinExistence type="predicted"/>
<name>A0AAV4U0E3_CAEEX</name>
<organism evidence="1 2">
    <name type="scientific">Caerostris extrusa</name>
    <name type="common">Bark spider</name>
    <name type="synonym">Caerostris bankana</name>
    <dbReference type="NCBI Taxonomy" id="172846"/>
    <lineage>
        <taxon>Eukaryota</taxon>
        <taxon>Metazoa</taxon>
        <taxon>Ecdysozoa</taxon>
        <taxon>Arthropoda</taxon>
        <taxon>Chelicerata</taxon>
        <taxon>Arachnida</taxon>
        <taxon>Araneae</taxon>
        <taxon>Araneomorphae</taxon>
        <taxon>Entelegynae</taxon>
        <taxon>Araneoidea</taxon>
        <taxon>Araneidae</taxon>
        <taxon>Caerostris</taxon>
    </lineage>
</organism>
<sequence>MHFAGRVVFEKEQVRCLKIVRRDSGVLPACLRSRKNEEVRKQSSFHRLRPKSCLSTVTQDEEKNALPCLQVMVLKGNGYLFKAAYFSLIY</sequence>
<keyword evidence="2" id="KW-1185">Reference proteome</keyword>
<protein>
    <submittedName>
        <fullName evidence="1">Uncharacterized protein</fullName>
    </submittedName>
</protein>
<dbReference type="Proteomes" id="UP001054945">
    <property type="component" value="Unassembled WGS sequence"/>
</dbReference>
<gene>
    <name evidence="1" type="ORF">CEXT_261341</name>
</gene>
<evidence type="ECO:0000313" key="2">
    <source>
        <dbReference type="Proteomes" id="UP001054945"/>
    </source>
</evidence>
<accession>A0AAV4U0E3</accession>
<evidence type="ECO:0000313" key="1">
    <source>
        <dbReference type="EMBL" id="GIY51239.1"/>
    </source>
</evidence>
<dbReference type="AlphaFoldDB" id="A0AAV4U0E3"/>
<dbReference type="EMBL" id="BPLR01012085">
    <property type="protein sequence ID" value="GIY51239.1"/>
    <property type="molecule type" value="Genomic_DNA"/>
</dbReference>
<comment type="caution">
    <text evidence="1">The sequence shown here is derived from an EMBL/GenBank/DDBJ whole genome shotgun (WGS) entry which is preliminary data.</text>
</comment>
<reference evidence="1 2" key="1">
    <citation type="submission" date="2021-06" db="EMBL/GenBank/DDBJ databases">
        <title>Caerostris extrusa draft genome.</title>
        <authorList>
            <person name="Kono N."/>
            <person name="Arakawa K."/>
        </authorList>
    </citation>
    <scope>NUCLEOTIDE SEQUENCE [LARGE SCALE GENOMIC DNA]</scope>
</reference>